<name>A0A085FYV6_9ENTR</name>
<dbReference type="Proteomes" id="UP000028653">
    <property type="component" value="Unassembled WGS sequence"/>
</dbReference>
<evidence type="ECO:0000313" key="2">
    <source>
        <dbReference type="Proteomes" id="UP000028653"/>
    </source>
</evidence>
<proteinExistence type="predicted"/>
<dbReference type="RefSeq" id="WP_034500231.1">
    <property type="nucleotide sequence ID" value="NZ_JMPI01000077.1"/>
</dbReference>
<dbReference type="OrthoDB" id="6612447at2"/>
<comment type="caution">
    <text evidence="1">The sequence shown here is derived from an EMBL/GenBank/DDBJ whole genome shotgun (WGS) entry which is preliminary data.</text>
</comment>
<dbReference type="eggNOG" id="ENOG50349TE">
    <property type="taxonomic scope" value="Bacteria"/>
</dbReference>
<reference evidence="1 2" key="1">
    <citation type="submission" date="2014-05" db="EMBL/GenBank/DDBJ databases">
        <title>ATOL: Assembling a taxonomically balanced genome-scale reconstruction of the evolutionary history of the Enterobacteriaceae.</title>
        <authorList>
            <person name="Plunkett G.III."/>
            <person name="Neeno-Eckwall E.C."/>
            <person name="Glasner J.D."/>
            <person name="Perna N.T."/>
        </authorList>
    </citation>
    <scope>NUCLEOTIDE SEQUENCE [LARGE SCALE GENOMIC DNA]</scope>
    <source>
        <strain evidence="1 2">ATCC 33320</strain>
    </source>
</reference>
<dbReference type="Pfam" id="PF07128">
    <property type="entry name" value="DUF1380"/>
    <property type="match status" value="1"/>
</dbReference>
<evidence type="ECO:0008006" key="3">
    <source>
        <dbReference type="Google" id="ProtNLM"/>
    </source>
</evidence>
<dbReference type="InterPro" id="IPR009811">
    <property type="entry name" value="DUF1380"/>
</dbReference>
<dbReference type="EMBL" id="JMPI01000077">
    <property type="protein sequence ID" value="KFC76651.1"/>
    <property type="molecule type" value="Genomic_DNA"/>
</dbReference>
<protein>
    <recommendedName>
        <fullName evidence="3">DUF1380 domain-containing protein</fullName>
    </recommendedName>
</protein>
<dbReference type="AlphaFoldDB" id="A0A085FYV6"/>
<accession>A0A085FYV6</accession>
<dbReference type="STRING" id="1006004.GBAG_4371"/>
<keyword evidence="2" id="KW-1185">Reference proteome</keyword>
<evidence type="ECO:0000313" key="1">
    <source>
        <dbReference type="EMBL" id="KFC76651.1"/>
    </source>
</evidence>
<organism evidence="1 2">
    <name type="scientific">Buttiauxella agrestis ATCC 33320</name>
    <dbReference type="NCBI Taxonomy" id="1006004"/>
    <lineage>
        <taxon>Bacteria</taxon>
        <taxon>Pseudomonadati</taxon>
        <taxon>Pseudomonadota</taxon>
        <taxon>Gammaproteobacteria</taxon>
        <taxon>Enterobacterales</taxon>
        <taxon>Enterobacteriaceae</taxon>
        <taxon>Buttiauxella</taxon>
    </lineage>
</organism>
<sequence length="138" mass="15943">MFGTREELCLELERMFTQDEPLALLIWTEEGVHTACHHDKPTDEEVMLLLETIGSVDMECYREEGVSNKGIREVLMTLREDDGRCISVPASVLERLLKKLERDLIREEGIFWDDGRNTSDQHKHTMNDVQTLKARLAA</sequence>
<gene>
    <name evidence="1" type="ORF">GBAG_4371</name>
</gene>